<name>A0A4S4L7S4_9AGAM</name>
<dbReference type="Proteomes" id="UP000308199">
    <property type="component" value="Unassembled WGS sequence"/>
</dbReference>
<reference evidence="9 10" key="1">
    <citation type="submission" date="2019-02" db="EMBL/GenBank/DDBJ databases">
        <title>Genome sequencing of the rare red list fungi Phellinidium pouzarii.</title>
        <authorList>
            <person name="Buettner E."/>
            <person name="Kellner H."/>
        </authorList>
    </citation>
    <scope>NUCLEOTIDE SEQUENCE [LARGE SCALE GENOMIC DNA]</scope>
    <source>
        <strain evidence="9 10">DSM 108285</strain>
    </source>
</reference>
<dbReference type="InterPro" id="IPR001193">
    <property type="entry name" value="MBTPS2"/>
</dbReference>
<evidence type="ECO:0000256" key="2">
    <source>
        <dbReference type="ARBA" id="ARBA00022692"/>
    </source>
</evidence>
<comment type="caution">
    <text evidence="9">The sequence shown here is derived from an EMBL/GenBank/DDBJ whole genome shotgun (WGS) entry which is preliminary data.</text>
</comment>
<organism evidence="9 10">
    <name type="scientific">Phellinidium pouzarii</name>
    <dbReference type="NCBI Taxonomy" id="167371"/>
    <lineage>
        <taxon>Eukaryota</taxon>
        <taxon>Fungi</taxon>
        <taxon>Dikarya</taxon>
        <taxon>Basidiomycota</taxon>
        <taxon>Agaricomycotina</taxon>
        <taxon>Agaricomycetes</taxon>
        <taxon>Hymenochaetales</taxon>
        <taxon>Hymenochaetaceae</taxon>
        <taxon>Phellinidium</taxon>
    </lineage>
</organism>
<protein>
    <recommendedName>
        <fullName evidence="5">Endopeptidase S2P</fullName>
    </recommendedName>
</protein>
<feature type="domain" description="Peptidase M50" evidence="8">
    <location>
        <begin position="100"/>
        <end position="428"/>
    </location>
</feature>
<dbReference type="GO" id="GO:0016020">
    <property type="term" value="C:membrane"/>
    <property type="evidence" value="ECO:0007669"/>
    <property type="project" value="InterPro"/>
</dbReference>
<accession>A0A4S4L7S4</accession>
<dbReference type="InterPro" id="IPR008915">
    <property type="entry name" value="Peptidase_M50"/>
</dbReference>
<evidence type="ECO:0000259" key="8">
    <source>
        <dbReference type="Pfam" id="PF02163"/>
    </source>
</evidence>
<dbReference type="GO" id="GO:0012505">
    <property type="term" value="C:endomembrane system"/>
    <property type="evidence" value="ECO:0007669"/>
    <property type="project" value="UniProtKB-SubCell"/>
</dbReference>
<feature type="transmembrane region" description="Helical" evidence="7">
    <location>
        <begin position="86"/>
        <end position="107"/>
    </location>
</feature>
<evidence type="ECO:0000256" key="6">
    <source>
        <dbReference type="SAM" id="MobiDB-lite"/>
    </source>
</evidence>
<keyword evidence="3 7" id="KW-1133">Transmembrane helix</keyword>
<evidence type="ECO:0000256" key="1">
    <source>
        <dbReference type="ARBA" id="ARBA00004127"/>
    </source>
</evidence>
<keyword evidence="4 7" id="KW-0472">Membrane</keyword>
<evidence type="ECO:0000313" key="9">
    <source>
        <dbReference type="EMBL" id="THH07642.1"/>
    </source>
</evidence>
<evidence type="ECO:0000256" key="3">
    <source>
        <dbReference type="ARBA" id="ARBA00022989"/>
    </source>
</evidence>
<feature type="transmembrane region" description="Helical" evidence="7">
    <location>
        <begin position="25"/>
        <end position="48"/>
    </location>
</feature>
<dbReference type="AlphaFoldDB" id="A0A4S4L7S4"/>
<dbReference type="PANTHER" id="PTHR13325:SF3">
    <property type="entry name" value="MEMBRANE-BOUND TRANSCRIPTION FACTOR SITE-2 PROTEASE"/>
    <property type="match status" value="1"/>
</dbReference>
<feature type="transmembrane region" description="Helical" evidence="7">
    <location>
        <begin position="168"/>
        <end position="189"/>
    </location>
</feature>
<keyword evidence="2 7" id="KW-0812">Transmembrane</keyword>
<evidence type="ECO:0000256" key="5">
    <source>
        <dbReference type="ARBA" id="ARBA00032658"/>
    </source>
</evidence>
<dbReference type="Pfam" id="PF02163">
    <property type="entry name" value="Peptidase_M50"/>
    <property type="match status" value="1"/>
</dbReference>
<feature type="transmembrane region" description="Helical" evidence="7">
    <location>
        <begin position="385"/>
        <end position="408"/>
    </location>
</feature>
<dbReference type="EMBL" id="SGPK01000133">
    <property type="protein sequence ID" value="THH07642.1"/>
    <property type="molecule type" value="Genomic_DNA"/>
</dbReference>
<feature type="region of interest" description="Disordered" evidence="6">
    <location>
        <begin position="449"/>
        <end position="469"/>
    </location>
</feature>
<feature type="transmembrane region" description="Helical" evidence="7">
    <location>
        <begin position="495"/>
        <end position="513"/>
    </location>
</feature>
<dbReference type="PANTHER" id="PTHR13325">
    <property type="entry name" value="PROTEASE M50 MEMBRANE-BOUND TRANSCRIPTION FACTOR SITE 2 PROTEASE"/>
    <property type="match status" value="1"/>
</dbReference>
<evidence type="ECO:0000256" key="4">
    <source>
        <dbReference type="ARBA" id="ARBA00023136"/>
    </source>
</evidence>
<keyword evidence="10" id="KW-1185">Reference proteome</keyword>
<dbReference type="GO" id="GO:0031293">
    <property type="term" value="P:membrane protein intracellular domain proteolysis"/>
    <property type="evidence" value="ECO:0007669"/>
    <property type="project" value="TreeGrafter"/>
</dbReference>
<evidence type="ECO:0000313" key="10">
    <source>
        <dbReference type="Proteomes" id="UP000308199"/>
    </source>
</evidence>
<dbReference type="GO" id="GO:0005737">
    <property type="term" value="C:cytoplasm"/>
    <property type="evidence" value="ECO:0007669"/>
    <property type="project" value="TreeGrafter"/>
</dbReference>
<dbReference type="PRINTS" id="PR01000">
    <property type="entry name" value="SREBPS2PTASE"/>
</dbReference>
<dbReference type="OrthoDB" id="7694678at2759"/>
<comment type="subcellular location">
    <subcellularLocation>
        <location evidence="1">Endomembrane system</location>
        <topology evidence="1">Multi-pass membrane protein</topology>
    </subcellularLocation>
</comment>
<dbReference type="GO" id="GO:0004222">
    <property type="term" value="F:metalloendopeptidase activity"/>
    <property type="evidence" value="ECO:0007669"/>
    <property type="project" value="InterPro"/>
</dbReference>
<evidence type="ECO:0000256" key="7">
    <source>
        <dbReference type="SAM" id="Phobius"/>
    </source>
</evidence>
<proteinExistence type="predicted"/>
<dbReference type="GO" id="GO:1905897">
    <property type="term" value="P:regulation of response to endoplasmic reticulum stress"/>
    <property type="evidence" value="ECO:0007669"/>
    <property type="project" value="TreeGrafter"/>
</dbReference>
<gene>
    <name evidence="9" type="ORF">EW145_g3246</name>
</gene>
<feature type="compositionally biased region" description="Polar residues" evidence="6">
    <location>
        <begin position="456"/>
        <end position="468"/>
    </location>
</feature>
<sequence length="514" mass="55479">MQHDALINFLNQPTYRFYRIVLKTFYDVGSVFGVLGMLLGIAILALTFSKLLVPTSAMDISGSNHRKRSNSESPTSAQSGFVLNPIIPGVTVPFSHLPVLLIALFVAQCIHEAGHALSAAIESLPLHAIGASVTLVLPSAFVSLSPSLNTLSSSARLRIIAAGAWHNLFIFCLIYLASVAGAGSFWLAAGWTDIGKTGLVVTGLEEGSQLSYHLRPGSVITSLDDVRLGEMDAAPEVIWSNYLLDHDIYSSYGRGWCIKASYFFGQPTDCCTQGSSSLPAHPPAVQLSCFVLTQDGDQGRCVDPVPILSPSPSEAQSVSTRCFSASDCYKKPIGDEARPQADDTAMKCVRHDSSAQLLRIVVRPPIWEDQPVVSTLSPRFKRLPLGLPGIVSLFFEYLSTLSLSLYIFNLFALPFLDGSQFLSALLDYVGASRGAFDLEHDAEGEHDIESGLGLSSPGTRTAPFSRSRSLGPGSSFLWRCRLEVCRRKANIERSITHITIALMCAGMSGMVWAG</sequence>